<proteinExistence type="predicted"/>
<name>B0DNZ1_LACBS</name>
<dbReference type="KEGG" id="lbc:LACBIDRAFT_331266"/>
<dbReference type="InParanoid" id="B0DNZ1"/>
<dbReference type="GeneID" id="6081277"/>
<dbReference type="AlphaFoldDB" id="B0DNZ1"/>
<evidence type="ECO:0000313" key="1">
    <source>
        <dbReference type="EMBL" id="EDR03814.1"/>
    </source>
</evidence>
<dbReference type="HOGENOM" id="CLU_1532845_0_0_1"/>
<protein>
    <submittedName>
        <fullName evidence="1">Predicted protein</fullName>
    </submittedName>
</protein>
<keyword evidence="2" id="KW-1185">Reference proteome</keyword>
<accession>B0DNZ1</accession>
<dbReference type="EMBL" id="DS547122">
    <property type="protein sequence ID" value="EDR03814.1"/>
    <property type="molecule type" value="Genomic_DNA"/>
</dbReference>
<reference evidence="1 2" key="1">
    <citation type="journal article" date="2008" name="Nature">
        <title>The genome of Laccaria bicolor provides insights into mycorrhizal symbiosis.</title>
        <authorList>
            <person name="Martin F."/>
            <person name="Aerts A."/>
            <person name="Ahren D."/>
            <person name="Brun A."/>
            <person name="Danchin E.G.J."/>
            <person name="Duchaussoy F."/>
            <person name="Gibon J."/>
            <person name="Kohler A."/>
            <person name="Lindquist E."/>
            <person name="Pereda V."/>
            <person name="Salamov A."/>
            <person name="Shapiro H.J."/>
            <person name="Wuyts J."/>
            <person name="Blaudez D."/>
            <person name="Buee M."/>
            <person name="Brokstein P."/>
            <person name="Canbaeck B."/>
            <person name="Cohen D."/>
            <person name="Courty P.E."/>
            <person name="Coutinho P.M."/>
            <person name="Delaruelle C."/>
            <person name="Detter J.C."/>
            <person name="Deveau A."/>
            <person name="DiFazio S."/>
            <person name="Duplessis S."/>
            <person name="Fraissinet-Tachet L."/>
            <person name="Lucic E."/>
            <person name="Frey-Klett P."/>
            <person name="Fourrey C."/>
            <person name="Feussner I."/>
            <person name="Gay G."/>
            <person name="Grimwood J."/>
            <person name="Hoegger P.J."/>
            <person name="Jain P."/>
            <person name="Kilaru S."/>
            <person name="Labbe J."/>
            <person name="Lin Y.C."/>
            <person name="Legue V."/>
            <person name="Le Tacon F."/>
            <person name="Marmeisse R."/>
            <person name="Melayah D."/>
            <person name="Montanini B."/>
            <person name="Muratet M."/>
            <person name="Nehls U."/>
            <person name="Niculita-Hirzel H."/>
            <person name="Oudot-Le Secq M.P."/>
            <person name="Peter M."/>
            <person name="Quesneville H."/>
            <person name="Rajashekar B."/>
            <person name="Reich M."/>
            <person name="Rouhier N."/>
            <person name="Schmutz J."/>
            <person name="Yin T."/>
            <person name="Chalot M."/>
            <person name="Henrissat B."/>
            <person name="Kuees U."/>
            <person name="Lucas S."/>
            <person name="Van de Peer Y."/>
            <person name="Podila G.K."/>
            <person name="Polle A."/>
            <person name="Pukkila P.J."/>
            <person name="Richardson P.M."/>
            <person name="Rouze P."/>
            <person name="Sanders I.R."/>
            <person name="Stajich J.E."/>
            <person name="Tunlid A."/>
            <person name="Tuskan G."/>
            <person name="Grigoriev I.V."/>
        </authorList>
    </citation>
    <scope>NUCLEOTIDE SEQUENCE [LARGE SCALE GENOMIC DNA]</scope>
    <source>
        <strain evidence="2">S238N-H82 / ATCC MYA-4686</strain>
    </source>
</reference>
<sequence length="175" mass="18903">MGSTQLGATHGRQMYNSDTNEAALWLTASKTNGHNNGIRAIGRNPQQSLGPVIAKAEFLTARPSPLAHFVGGNNGSAWVYDSCVGLLMVLPHGQDGYLIITGSSDSNSAAIKVWEPAKVENVIPPVQVQAQPHHATSNSLKLWQAIALVVTLLVVHPMSNFDYPTIFQVWLQYGF</sequence>
<evidence type="ECO:0000313" key="2">
    <source>
        <dbReference type="Proteomes" id="UP000001194"/>
    </source>
</evidence>
<gene>
    <name evidence="1" type="ORF">LACBIDRAFT_331266</name>
</gene>
<organism evidence="2">
    <name type="scientific">Laccaria bicolor (strain S238N-H82 / ATCC MYA-4686)</name>
    <name type="common">Bicoloured deceiver</name>
    <name type="synonym">Laccaria laccata var. bicolor</name>
    <dbReference type="NCBI Taxonomy" id="486041"/>
    <lineage>
        <taxon>Eukaryota</taxon>
        <taxon>Fungi</taxon>
        <taxon>Dikarya</taxon>
        <taxon>Basidiomycota</taxon>
        <taxon>Agaricomycotina</taxon>
        <taxon>Agaricomycetes</taxon>
        <taxon>Agaricomycetidae</taxon>
        <taxon>Agaricales</taxon>
        <taxon>Agaricineae</taxon>
        <taxon>Hydnangiaceae</taxon>
        <taxon>Laccaria</taxon>
    </lineage>
</organism>
<dbReference type="Proteomes" id="UP000001194">
    <property type="component" value="Unassembled WGS sequence"/>
</dbReference>
<dbReference type="RefSeq" id="XP_001885667.1">
    <property type="nucleotide sequence ID" value="XM_001885632.1"/>
</dbReference>
<dbReference type="OrthoDB" id="2910694at2759"/>